<dbReference type="InterPro" id="IPR027849">
    <property type="entry name" value="DUF4434"/>
</dbReference>
<dbReference type="InterPro" id="IPR017853">
    <property type="entry name" value="GH"/>
</dbReference>
<evidence type="ECO:0000259" key="1">
    <source>
        <dbReference type="Pfam" id="PF14488"/>
    </source>
</evidence>
<dbReference type="Pfam" id="PF14488">
    <property type="entry name" value="DUF4434"/>
    <property type="match status" value="1"/>
</dbReference>
<gene>
    <name evidence="2" type="ORF">FYJ85_10395</name>
</gene>
<sequence>MRITATFLDEISFDIPHHNWGRDEWDRDFAAMKAMGIRRVVLIRCASGYFMAYPSEVIPRRGVKHRPPIDLVDLFLELSEKHGFEFFAGTWHCNPGNCIDWSREQYLDEIRINLDVIDELQARYGHRKAFAGWYLTHEVCSNEPGTIELFQTLGSHAKKVSGNKPTLISPYFAGVKAAAATCDPNALRLTPELHAEHWGRIFRDIAGAVDITAFQDGHVDYPELAEYLTVTRELADANHIRCWSNIESFDRDMPWRFPPIKWEKFLWKLESAEAAGISEGITFEFSHFMSPNSMYPAAGALFDRYCEYCGLAARSRDLRGS</sequence>
<evidence type="ECO:0000313" key="2">
    <source>
        <dbReference type="EMBL" id="MST97449.1"/>
    </source>
</evidence>
<dbReference type="RefSeq" id="WP_154418368.1">
    <property type="nucleotide sequence ID" value="NZ_CALXOB010000040.1"/>
</dbReference>
<accession>A0A844G513</accession>
<dbReference type="Proteomes" id="UP000435649">
    <property type="component" value="Unassembled WGS sequence"/>
</dbReference>
<proteinExistence type="predicted"/>
<reference evidence="2 3" key="1">
    <citation type="submission" date="2019-08" db="EMBL/GenBank/DDBJ databases">
        <title>In-depth cultivation of the pig gut microbiome towards novel bacterial diversity and tailored functional studies.</title>
        <authorList>
            <person name="Wylensek D."/>
            <person name="Hitch T.C.A."/>
            <person name="Clavel T."/>
        </authorList>
    </citation>
    <scope>NUCLEOTIDE SEQUENCE [LARGE SCALE GENOMIC DNA]</scope>
    <source>
        <strain evidence="2 3">BBE-744-WT-12</strain>
    </source>
</reference>
<evidence type="ECO:0000313" key="3">
    <source>
        <dbReference type="Proteomes" id="UP000435649"/>
    </source>
</evidence>
<dbReference type="SUPFAM" id="SSF51445">
    <property type="entry name" value="(Trans)glycosidases"/>
    <property type="match status" value="1"/>
</dbReference>
<comment type="caution">
    <text evidence="2">The sequence shown here is derived from an EMBL/GenBank/DDBJ whole genome shotgun (WGS) entry which is preliminary data.</text>
</comment>
<feature type="domain" description="DUF4434" evidence="1">
    <location>
        <begin position="3"/>
        <end position="294"/>
    </location>
</feature>
<dbReference type="AlphaFoldDB" id="A0A844G513"/>
<organism evidence="2 3">
    <name type="scientific">Victivallis lenta</name>
    <dbReference type="NCBI Taxonomy" id="2606640"/>
    <lineage>
        <taxon>Bacteria</taxon>
        <taxon>Pseudomonadati</taxon>
        <taxon>Lentisphaerota</taxon>
        <taxon>Lentisphaeria</taxon>
        <taxon>Victivallales</taxon>
        <taxon>Victivallaceae</taxon>
        <taxon>Victivallis</taxon>
    </lineage>
</organism>
<dbReference type="EMBL" id="VUNS01000010">
    <property type="protein sequence ID" value="MST97449.1"/>
    <property type="molecule type" value="Genomic_DNA"/>
</dbReference>
<name>A0A844G513_9BACT</name>
<protein>
    <submittedName>
        <fullName evidence="2">DUF4434 domain-containing protein</fullName>
    </submittedName>
</protein>
<keyword evidence="3" id="KW-1185">Reference proteome</keyword>
<dbReference type="Gene3D" id="3.20.20.80">
    <property type="entry name" value="Glycosidases"/>
    <property type="match status" value="1"/>
</dbReference>